<comment type="caution">
    <text evidence="6">The sequence shown here is derived from an EMBL/GenBank/DDBJ whole genome shotgun (WGS) entry which is preliminary data.</text>
</comment>
<evidence type="ECO:0000313" key="6">
    <source>
        <dbReference type="EMBL" id="CCI51486.1"/>
    </source>
</evidence>
<accession>A0A077M2Y9</accession>
<evidence type="ECO:0000256" key="1">
    <source>
        <dbReference type="ARBA" id="ARBA00023015"/>
    </source>
</evidence>
<dbReference type="Gene3D" id="1.10.357.10">
    <property type="entry name" value="Tetracycline Repressor, domain 2"/>
    <property type="match status" value="1"/>
</dbReference>
<keyword evidence="3" id="KW-0804">Transcription</keyword>
<dbReference type="InterPro" id="IPR009057">
    <property type="entry name" value="Homeodomain-like_sf"/>
</dbReference>
<name>A0A077M2Y9_9MICO</name>
<sequence length="197" mass="20729">MPKVSPAHRAAVRDRILDAAHAVALRQGLSEMSMADIISESGMSAGAIYGYFDNKEALVGQVAERVMAGRVVALEALAHERPLPTPAQVLRRLIDGMPTDLVDSGLVLQIWGAAGSGGPVREVAQRAVSVMGAGFEAYLVEWFVSRGVGRCTAESRAAIRAPAIIGLAQGYLVHRAVLGAESADRYLVAVDALLADV</sequence>
<dbReference type="GO" id="GO:0000976">
    <property type="term" value="F:transcription cis-regulatory region binding"/>
    <property type="evidence" value="ECO:0007669"/>
    <property type="project" value="TreeGrafter"/>
</dbReference>
<dbReference type="PRINTS" id="PR00455">
    <property type="entry name" value="HTHTETR"/>
</dbReference>
<dbReference type="SUPFAM" id="SSF46689">
    <property type="entry name" value="Homeodomain-like"/>
    <property type="match status" value="1"/>
</dbReference>
<keyword evidence="2 4" id="KW-0238">DNA-binding</keyword>
<dbReference type="AlphaFoldDB" id="A0A077M2Y9"/>
<dbReference type="Proteomes" id="UP000035720">
    <property type="component" value="Unassembled WGS sequence"/>
</dbReference>
<dbReference type="PANTHER" id="PTHR30055">
    <property type="entry name" value="HTH-TYPE TRANSCRIPTIONAL REGULATOR RUTR"/>
    <property type="match status" value="1"/>
</dbReference>
<dbReference type="RefSeq" id="WP_048547945.1">
    <property type="nucleotide sequence ID" value="NZ_HF571038.1"/>
</dbReference>
<evidence type="ECO:0000256" key="4">
    <source>
        <dbReference type="PROSITE-ProRule" id="PRU00335"/>
    </source>
</evidence>
<gene>
    <name evidence="6" type="ORF">BN13_1060014</name>
</gene>
<feature type="DNA-binding region" description="H-T-H motif" evidence="4">
    <location>
        <begin position="33"/>
        <end position="52"/>
    </location>
</feature>
<evidence type="ECO:0000256" key="3">
    <source>
        <dbReference type="ARBA" id="ARBA00023163"/>
    </source>
</evidence>
<dbReference type="PROSITE" id="PS50977">
    <property type="entry name" value="HTH_TETR_2"/>
    <property type="match status" value="1"/>
</dbReference>
<evidence type="ECO:0000256" key="2">
    <source>
        <dbReference type="ARBA" id="ARBA00023125"/>
    </source>
</evidence>
<dbReference type="InterPro" id="IPR050109">
    <property type="entry name" value="HTH-type_TetR-like_transc_reg"/>
</dbReference>
<protein>
    <submittedName>
        <fullName evidence="6">Transcriptional regulator, TetR family</fullName>
    </submittedName>
</protein>
<dbReference type="STRING" id="1193518.BN13_1060014"/>
<dbReference type="EMBL" id="CAJC01000009">
    <property type="protein sequence ID" value="CCI51486.1"/>
    <property type="molecule type" value="Genomic_DNA"/>
</dbReference>
<evidence type="ECO:0000313" key="7">
    <source>
        <dbReference type="Proteomes" id="UP000035720"/>
    </source>
</evidence>
<reference evidence="6 7" key="1">
    <citation type="journal article" date="2013" name="ISME J.">
        <title>A metabolic model for members of the genus Tetrasphaera involved in enhanced biological phosphorus removal.</title>
        <authorList>
            <person name="Kristiansen R."/>
            <person name="Nguyen H.T.T."/>
            <person name="Saunders A.M."/>
            <person name="Nielsen J.L."/>
            <person name="Wimmer R."/>
            <person name="Le V.Q."/>
            <person name="McIlroy S.J."/>
            <person name="Petrovski S."/>
            <person name="Seviour R.J."/>
            <person name="Calteau A."/>
            <person name="Nielsen K.L."/>
            <person name="Nielsen P.H."/>
        </authorList>
    </citation>
    <scope>NUCLEOTIDE SEQUENCE [LARGE SCALE GENOMIC DNA]</scope>
    <source>
        <strain evidence="6 7">Ben 74</strain>
    </source>
</reference>
<dbReference type="InterPro" id="IPR001647">
    <property type="entry name" value="HTH_TetR"/>
</dbReference>
<evidence type="ECO:0000259" key="5">
    <source>
        <dbReference type="PROSITE" id="PS50977"/>
    </source>
</evidence>
<feature type="domain" description="HTH tetR-type" evidence="5">
    <location>
        <begin position="10"/>
        <end position="70"/>
    </location>
</feature>
<organism evidence="6 7">
    <name type="scientific">Nostocoides jenkinsii Ben 74</name>
    <dbReference type="NCBI Taxonomy" id="1193518"/>
    <lineage>
        <taxon>Bacteria</taxon>
        <taxon>Bacillati</taxon>
        <taxon>Actinomycetota</taxon>
        <taxon>Actinomycetes</taxon>
        <taxon>Micrococcales</taxon>
        <taxon>Intrasporangiaceae</taxon>
        <taxon>Nostocoides</taxon>
    </lineage>
</organism>
<keyword evidence="7" id="KW-1185">Reference proteome</keyword>
<dbReference type="PANTHER" id="PTHR30055:SF234">
    <property type="entry name" value="HTH-TYPE TRANSCRIPTIONAL REGULATOR BETI"/>
    <property type="match status" value="1"/>
</dbReference>
<keyword evidence="1" id="KW-0805">Transcription regulation</keyword>
<dbReference type="Pfam" id="PF00440">
    <property type="entry name" value="TetR_N"/>
    <property type="match status" value="1"/>
</dbReference>
<dbReference type="GO" id="GO:0003700">
    <property type="term" value="F:DNA-binding transcription factor activity"/>
    <property type="evidence" value="ECO:0007669"/>
    <property type="project" value="TreeGrafter"/>
</dbReference>
<proteinExistence type="predicted"/>